<dbReference type="InterPro" id="IPR021862">
    <property type="entry name" value="DUF3472"/>
</dbReference>
<evidence type="ECO:0000259" key="2">
    <source>
        <dbReference type="Pfam" id="PF16871"/>
    </source>
</evidence>
<dbReference type="Pfam" id="PF16871">
    <property type="entry name" value="DUF5077"/>
    <property type="match status" value="1"/>
</dbReference>
<dbReference type="Proteomes" id="UP001273350">
    <property type="component" value="Unassembled WGS sequence"/>
</dbReference>
<proteinExistence type="predicted"/>
<dbReference type="EMBL" id="JAWXVI010000002">
    <property type="protein sequence ID" value="MDX6188353.1"/>
    <property type="molecule type" value="Genomic_DNA"/>
</dbReference>
<dbReference type="InterPro" id="IPR031712">
    <property type="entry name" value="DUF5077"/>
</dbReference>
<feature type="chain" id="PRO_5045727383" evidence="1">
    <location>
        <begin position="20"/>
        <end position="446"/>
    </location>
</feature>
<protein>
    <submittedName>
        <fullName evidence="3">DUF3472 domain-containing protein</fullName>
    </submittedName>
</protein>
<name>A0ABU4R926_9FLAO</name>
<evidence type="ECO:0000256" key="1">
    <source>
        <dbReference type="SAM" id="SignalP"/>
    </source>
</evidence>
<comment type="caution">
    <text evidence="3">The sequence shown here is derived from an EMBL/GenBank/DDBJ whole genome shotgun (WGS) entry which is preliminary data.</text>
</comment>
<gene>
    <name evidence="3" type="ORF">SGQ83_03245</name>
</gene>
<dbReference type="PROSITE" id="PS51257">
    <property type="entry name" value="PROKAR_LIPOPROTEIN"/>
    <property type="match status" value="1"/>
</dbReference>
<keyword evidence="1" id="KW-0732">Signal</keyword>
<keyword evidence="4" id="KW-1185">Reference proteome</keyword>
<sequence>MKNIFYLFFAASLVSFSCASNNNDDTQQDTPPKNETIQNPKTTISLPLGGNAYSSKHLDGNNTITDNGIENWTDSNEFFTAYFKISTPGTFQITVEESVEVNGKSEVEFSINNESKKVNFTTTKKAVIAGTWTIKQAGYVAVKIKGISKTGDRFPSISRLTIASADYDGKIAYVPNNEGSFYHWGRRGPSVHLNYQVQESINAEWYYNELTIPENEDKIGSYFMANGFGEGYFGIQVNSSTERRVLFSVWSPFTTDDPNSIPDSHKIKMLKKGENVYTGEFGNEGSGGQSYLKYNWKAGTTYKFLLRGLPAGNNTTTYTAYFFAPEVNKWLLIASFNRPETNTYLKRFHSFLENFVPEQGDFSRKVLFNNQWICDDKGAWTEINTARFTNDNTGAKEYRMDFAGGAENGSFFLKNGGFFNDFTTPKTTFTRPLTNKKPEINFTTLP</sequence>
<reference evidence="3 4" key="1">
    <citation type="submission" date="2023-11" db="EMBL/GenBank/DDBJ databases">
        <title>Unpublished Manusciprt.</title>
        <authorList>
            <person name="Saticioglu I.B."/>
            <person name="Ay H."/>
            <person name="Ajmi N."/>
            <person name="Altun S."/>
            <person name="Duman M."/>
        </authorList>
    </citation>
    <scope>NUCLEOTIDE SEQUENCE [LARGE SCALE GENOMIC DNA]</scope>
    <source>
        <strain evidence="3 4">Fl-318</strain>
    </source>
</reference>
<evidence type="ECO:0000313" key="4">
    <source>
        <dbReference type="Proteomes" id="UP001273350"/>
    </source>
</evidence>
<feature type="signal peptide" evidence="1">
    <location>
        <begin position="1"/>
        <end position="19"/>
    </location>
</feature>
<feature type="domain" description="DUF5077" evidence="2">
    <location>
        <begin position="46"/>
        <end position="165"/>
    </location>
</feature>
<accession>A0ABU4R926</accession>
<organism evidence="3 4">
    <name type="scientific">Flavobacterium cupriresistens</name>
    <dbReference type="NCBI Taxonomy" id="2893885"/>
    <lineage>
        <taxon>Bacteria</taxon>
        <taxon>Pseudomonadati</taxon>
        <taxon>Bacteroidota</taxon>
        <taxon>Flavobacteriia</taxon>
        <taxon>Flavobacteriales</taxon>
        <taxon>Flavobacteriaceae</taxon>
        <taxon>Flavobacterium</taxon>
    </lineage>
</organism>
<dbReference type="Pfam" id="PF11958">
    <property type="entry name" value="DUF3472"/>
    <property type="match status" value="1"/>
</dbReference>
<evidence type="ECO:0000313" key="3">
    <source>
        <dbReference type="EMBL" id="MDX6188353.1"/>
    </source>
</evidence>
<dbReference type="RefSeq" id="WP_230001256.1">
    <property type="nucleotide sequence ID" value="NZ_CP087134.1"/>
</dbReference>